<dbReference type="InterPro" id="IPR025887">
    <property type="entry name" value="Glyco_hydro_31_N_dom"/>
</dbReference>
<proteinExistence type="inferred from homology"/>
<dbReference type="InterPro" id="IPR013780">
    <property type="entry name" value="Glyco_hydro_b"/>
</dbReference>
<dbReference type="InterPro" id="IPR036691">
    <property type="entry name" value="Endo/exonu/phosph_ase_sf"/>
</dbReference>
<dbReference type="Gene3D" id="3.60.10.10">
    <property type="entry name" value="Endonuclease/exonuclease/phosphatase"/>
    <property type="match status" value="1"/>
</dbReference>
<comment type="subcellular location">
    <subcellularLocation>
        <location evidence="1">Membrane</location>
    </subcellularLocation>
</comment>
<accession>A0AA47P6P2</accession>
<dbReference type="InterPro" id="IPR044913">
    <property type="entry name" value="P_trefoil_dom_sf"/>
</dbReference>
<keyword evidence="7" id="KW-0326">Glycosidase</keyword>
<evidence type="ECO:0000256" key="1">
    <source>
        <dbReference type="ARBA" id="ARBA00004370"/>
    </source>
</evidence>
<dbReference type="InterPro" id="IPR011013">
    <property type="entry name" value="Gal_mutarotase_sf_dom"/>
</dbReference>
<dbReference type="InterPro" id="IPR000519">
    <property type="entry name" value="P_trefoil_dom"/>
</dbReference>
<evidence type="ECO:0000256" key="3">
    <source>
        <dbReference type="ARBA" id="ARBA00022801"/>
    </source>
</evidence>
<dbReference type="CDD" id="cd06602">
    <property type="entry name" value="GH31_MGAM_SI_GAA"/>
    <property type="match status" value="1"/>
</dbReference>
<comment type="caution">
    <text evidence="12">The sequence shown here is derived from an EMBL/GenBank/DDBJ whole genome shotgun (WGS) entry which is preliminary data.</text>
</comment>
<feature type="domain" description="P-type" evidence="11">
    <location>
        <begin position="113"/>
        <end position="154"/>
    </location>
</feature>
<dbReference type="PANTHER" id="PTHR22762">
    <property type="entry name" value="ALPHA-GLUCOSIDASE"/>
    <property type="match status" value="1"/>
</dbReference>
<dbReference type="Pfam" id="PF00088">
    <property type="entry name" value="Trefoil"/>
    <property type="match status" value="1"/>
</dbReference>
<dbReference type="InterPro" id="IPR000322">
    <property type="entry name" value="Glyco_hydro_31_TIM"/>
</dbReference>
<dbReference type="Gene3D" id="4.10.110.10">
    <property type="entry name" value="Spasmolytic Protein, domain 1"/>
    <property type="match status" value="1"/>
</dbReference>
<dbReference type="InterPro" id="IPR030458">
    <property type="entry name" value="Glyco_hydro_31_AS"/>
</dbReference>
<dbReference type="Gene3D" id="3.20.20.80">
    <property type="entry name" value="Glycosidases"/>
    <property type="match status" value="1"/>
</dbReference>
<keyword evidence="6" id="KW-0325">Glycoprotein</keyword>
<dbReference type="SUPFAM" id="SSF74650">
    <property type="entry name" value="Galactose mutarotase-like"/>
    <property type="match status" value="2"/>
</dbReference>
<name>A0AA47P6P2_MERPO</name>
<evidence type="ECO:0000256" key="5">
    <source>
        <dbReference type="ARBA" id="ARBA00023157"/>
    </source>
</evidence>
<dbReference type="Gene3D" id="2.60.40.1760">
    <property type="entry name" value="glycosyl hydrolase (family 31)"/>
    <property type="match status" value="2"/>
</dbReference>
<dbReference type="SUPFAM" id="SSF51445">
    <property type="entry name" value="(Trans)glycosidases"/>
    <property type="match status" value="2"/>
</dbReference>
<evidence type="ECO:0000313" key="13">
    <source>
        <dbReference type="Proteomes" id="UP001174136"/>
    </source>
</evidence>
<dbReference type="GO" id="GO:0004558">
    <property type="term" value="F:alpha-1,4-glucosidase activity"/>
    <property type="evidence" value="ECO:0007669"/>
    <property type="project" value="TreeGrafter"/>
</dbReference>
<evidence type="ECO:0000313" key="12">
    <source>
        <dbReference type="EMBL" id="KAK0148582.1"/>
    </source>
</evidence>
<dbReference type="Pfam" id="PF21365">
    <property type="entry name" value="Glyco_hydro_31_3rd"/>
    <property type="match status" value="1"/>
</dbReference>
<dbReference type="EMBL" id="JAOPHQ010002009">
    <property type="protein sequence ID" value="KAK0148582.1"/>
    <property type="molecule type" value="Genomic_DNA"/>
</dbReference>
<dbReference type="PANTHER" id="PTHR22762:SF104">
    <property type="entry name" value="P-TYPE DOMAIN-CONTAINING PROTEIN"/>
    <property type="match status" value="1"/>
</dbReference>
<keyword evidence="10" id="KW-0812">Transmembrane</keyword>
<keyword evidence="10" id="KW-1133">Transmembrane helix</keyword>
<feature type="transmembrane region" description="Helical" evidence="10">
    <location>
        <begin position="53"/>
        <end position="75"/>
    </location>
</feature>
<dbReference type="PROSITE" id="PS00129">
    <property type="entry name" value="GLYCOSYL_HYDROL_F31_1"/>
    <property type="match status" value="1"/>
</dbReference>
<evidence type="ECO:0000256" key="6">
    <source>
        <dbReference type="ARBA" id="ARBA00023180"/>
    </source>
</evidence>
<reference evidence="12" key="1">
    <citation type="journal article" date="2023" name="Front. Mar. Sci.">
        <title>A new Merluccius polli reference genome to investigate the effects of global change in West African waters.</title>
        <authorList>
            <person name="Mateo J.L."/>
            <person name="Blanco-Fernandez C."/>
            <person name="Garcia-Vazquez E."/>
            <person name="Machado-Schiaffino G."/>
        </authorList>
    </citation>
    <scope>NUCLEOTIDE SEQUENCE</scope>
    <source>
        <strain evidence="12">C29</strain>
        <tissue evidence="12">Fin</tissue>
    </source>
</reference>
<dbReference type="SUPFAM" id="SSF51011">
    <property type="entry name" value="Glycosyl hydrolase domain"/>
    <property type="match status" value="1"/>
</dbReference>
<evidence type="ECO:0000256" key="4">
    <source>
        <dbReference type="ARBA" id="ARBA00023136"/>
    </source>
</evidence>
<dbReference type="InterPro" id="IPR048395">
    <property type="entry name" value="Glyco_hydro_31_C"/>
</dbReference>
<dbReference type="Pfam" id="PF13802">
    <property type="entry name" value="Gal_mutarotas_2"/>
    <property type="match status" value="1"/>
</dbReference>
<keyword evidence="13" id="KW-1185">Reference proteome</keyword>
<protein>
    <submittedName>
        <fullName evidence="12">Lysosomal alpha-glucosidase</fullName>
    </submittedName>
</protein>
<evidence type="ECO:0000256" key="2">
    <source>
        <dbReference type="ARBA" id="ARBA00007806"/>
    </source>
</evidence>
<comment type="similarity">
    <text evidence="2">Belongs to the glycosyl hydrolase 31 family.</text>
</comment>
<dbReference type="PROSITE" id="PS51448">
    <property type="entry name" value="P_TREFOIL_2"/>
    <property type="match status" value="1"/>
</dbReference>
<dbReference type="InterPro" id="IPR017853">
    <property type="entry name" value="GH"/>
</dbReference>
<dbReference type="GO" id="GO:0030246">
    <property type="term" value="F:carbohydrate binding"/>
    <property type="evidence" value="ECO:0007669"/>
    <property type="project" value="InterPro"/>
</dbReference>
<feature type="region of interest" description="Disordered" evidence="9">
    <location>
        <begin position="84"/>
        <end position="112"/>
    </location>
</feature>
<dbReference type="CDD" id="cd14752">
    <property type="entry name" value="GH31_N"/>
    <property type="match status" value="1"/>
</dbReference>
<dbReference type="Proteomes" id="UP001174136">
    <property type="component" value="Unassembled WGS sequence"/>
</dbReference>
<comment type="caution">
    <text evidence="8">Lacks conserved residue(s) required for the propagation of feature annotation.</text>
</comment>
<dbReference type="FunFam" id="2.60.40.1180:FF:000001">
    <property type="entry name" value="Maltase-glucoamylase, intestinal"/>
    <property type="match status" value="1"/>
</dbReference>
<dbReference type="CDD" id="cd00111">
    <property type="entry name" value="Trefoil"/>
    <property type="match status" value="1"/>
</dbReference>
<sequence length="1286" mass="145718">MVSYKRLDPEHVQFTNAALSGKSAPTQETVRDPDECERPLIPLKPSCSTTTGLLVLGSMLLLLCAGWLLATMFWLHNTPSEQLHKPLPPISTNTTDAQGRKEQSPSASAPNPQACGVIPESWRFDCYPEKGAVVTREMCEARSRNGIPWCFYPEGFTSYSLVSVNDTALGEEGRLVKDTKTYYPGDILTLHLEIRYETDTRLRVRITDPSNSRFEVPITVPNAMKKADSPAYSVELSKEPFGLIVKRLSTGTVLRKRGRRGGIRRRLRQRKFRPALPSIILANLRSIQNKIGEIRTYARYSFEFREAALLCFIETWLYAAVPDSLYNIEGFSLIRTDRNENSGKTRGGGVCAYINERWCRQYSIKQATCNSDFELLAIGLRPFYLPREFGCILLFVVYQQFPEAPAIILGDLNTCNLEKALPECHQVIKCKTRKENILDKCYTNISDAYTSRSKPPVANSDHNVIHLIPTYRTKLKSSKPQNKSIRLWTQDSKDALGACFDCTNLGGAKGKHSGFSMHCNNRLYKLLRGIHNPNENCQMAPLFYADQFLQFSSSLSSPFIYGLGEHRSTFLLDIHWTTLTMWARDVPPVEMTNLYGAHPFYLAMEDGGHAHGFFLLNSNAMDVALQPAPALTWRTIGGILDFYIFLGPDPSSVVSQYLEVIGSPAMPIYWALGYHLCRWGYDSSNVTWEVVKNMRSYSIPQDVQWNDIDYMQQFLDFTYDPSRFSTLPELVKDLHFHGQRYVMILDPGISSTQPGGSYWPYDDGLRRGVFINDSNGNTLIGKVWPGLTAYPDFSSDVTHEWWYDNLKRFHKKVPFDGLWIDMNEPSNFLDGSTNGCPSSSLEDPPYMPGILGGLLRAKTLCATAQQKISMHYNLHNLYGLMEAKASASALQRIVGKRAFVISRSSFPSQGMYSGHWLGDNRSQWKDLYASIAGLVQQNASWDFFVWCYSAILGGLERVVVLSNLKSIYCITCNIPQCILTFNLLGIPLVGADICGFAEEPQEEMCVRWTQLGAFYPFTRNHNGIDMRPQDPTAFSPPARMAMKQALLLRYSLFPILYTLFHHAHVQGHTVARPLMFEFPEDVKTYDIDRQFLWGKGLLVTPVVDPGVDYVVGYFPEGLWYDYYTGNSVLSKGEELRLQAPLDKINLHLREGVIIPTQRPNITLWVSSGQPLHLVSALSEEGLARGDLFWDDGESVNTYETNQYTYIIFNVTQNVMTSQVLRNHLEATYITVESTSFYGVKAEPSRVLVNSQDTEFTYRANQTKELKHSIKQFRLQFRGRSAAVFWT</sequence>
<dbReference type="Gene3D" id="2.60.40.1180">
    <property type="entry name" value="Golgi alpha-mannosidase II"/>
    <property type="match status" value="2"/>
</dbReference>
<evidence type="ECO:0000259" key="11">
    <source>
        <dbReference type="PROSITE" id="PS51448"/>
    </source>
</evidence>
<dbReference type="GO" id="GO:0005975">
    <property type="term" value="P:carbohydrate metabolic process"/>
    <property type="evidence" value="ECO:0007669"/>
    <property type="project" value="InterPro"/>
</dbReference>
<keyword evidence="3" id="KW-0378">Hydrolase</keyword>
<evidence type="ECO:0000256" key="7">
    <source>
        <dbReference type="ARBA" id="ARBA00023295"/>
    </source>
</evidence>
<keyword evidence="5" id="KW-1015">Disulfide bond</keyword>
<evidence type="ECO:0000256" key="9">
    <source>
        <dbReference type="SAM" id="MobiDB-lite"/>
    </source>
</evidence>
<keyword evidence="4 10" id="KW-0472">Membrane</keyword>
<organism evidence="12 13">
    <name type="scientific">Merluccius polli</name>
    <name type="common">Benguela hake</name>
    <name type="synonym">Merluccius cadenati</name>
    <dbReference type="NCBI Taxonomy" id="89951"/>
    <lineage>
        <taxon>Eukaryota</taxon>
        <taxon>Metazoa</taxon>
        <taxon>Chordata</taxon>
        <taxon>Craniata</taxon>
        <taxon>Vertebrata</taxon>
        <taxon>Euteleostomi</taxon>
        <taxon>Actinopterygii</taxon>
        <taxon>Neopterygii</taxon>
        <taxon>Teleostei</taxon>
        <taxon>Neoteleostei</taxon>
        <taxon>Acanthomorphata</taxon>
        <taxon>Zeiogadaria</taxon>
        <taxon>Gadariae</taxon>
        <taxon>Gadiformes</taxon>
        <taxon>Gadoidei</taxon>
        <taxon>Merlucciidae</taxon>
        <taxon>Merluccius</taxon>
    </lineage>
</organism>
<dbReference type="GO" id="GO:0016020">
    <property type="term" value="C:membrane"/>
    <property type="evidence" value="ECO:0007669"/>
    <property type="project" value="UniProtKB-SubCell"/>
</dbReference>
<dbReference type="SMART" id="SM00018">
    <property type="entry name" value="PD"/>
    <property type="match status" value="1"/>
</dbReference>
<evidence type="ECO:0000256" key="10">
    <source>
        <dbReference type="SAM" id="Phobius"/>
    </source>
</evidence>
<evidence type="ECO:0000256" key="8">
    <source>
        <dbReference type="PROSITE-ProRule" id="PRU00779"/>
    </source>
</evidence>
<gene>
    <name evidence="12" type="primary">Gaa_0</name>
    <name evidence="12" type="ORF">N1851_011067</name>
</gene>
<dbReference type="SUPFAM" id="SSF57492">
    <property type="entry name" value="Trefoil"/>
    <property type="match status" value="1"/>
</dbReference>
<dbReference type="Pfam" id="PF01055">
    <property type="entry name" value="Glyco_hydro_31_2nd"/>
    <property type="match status" value="2"/>
</dbReference>